<dbReference type="PANTHER" id="PTHR46832:SF1">
    <property type="entry name" value="5'-METHYLTHIOADENOSINE_S-ADENOSYLHOMOCYSTEINE NUCLEOSIDASE"/>
    <property type="match status" value="1"/>
</dbReference>
<dbReference type="SUPFAM" id="SSF53167">
    <property type="entry name" value="Purine and uridine phosphorylases"/>
    <property type="match status" value="1"/>
</dbReference>
<dbReference type="GO" id="GO:0009116">
    <property type="term" value="P:nucleoside metabolic process"/>
    <property type="evidence" value="ECO:0007669"/>
    <property type="project" value="InterPro"/>
</dbReference>
<accession>A0A4S1E151</accession>
<name>A0A4S1E151_9FLAO</name>
<dbReference type="InterPro" id="IPR000845">
    <property type="entry name" value="Nucleoside_phosphorylase_d"/>
</dbReference>
<organism evidence="2 3">
    <name type="scientific">Flavivirga rizhaonensis</name>
    <dbReference type="NCBI Taxonomy" id="2559571"/>
    <lineage>
        <taxon>Bacteria</taxon>
        <taxon>Pseudomonadati</taxon>
        <taxon>Bacteroidota</taxon>
        <taxon>Flavobacteriia</taxon>
        <taxon>Flavobacteriales</taxon>
        <taxon>Flavobacteriaceae</taxon>
        <taxon>Flavivirga</taxon>
    </lineage>
</organism>
<dbReference type="PANTHER" id="PTHR46832">
    <property type="entry name" value="5'-METHYLTHIOADENOSINE/S-ADENOSYLHOMOCYSTEINE NUCLEOSIDASE"/>
    <property type="match status" value="1"/>
</dbReference>
<dbReference type="Proteomes" id="UP000307602">
    <property type="component" value="Unassembled WGS sequence"/>
</dbReference>
<dbReference type="EMBL" id="SRSO01000006">
    <property type="protein sequence ID" value="TGV03648.1"/>
    <property type="molecule type" value="Genomic_DNA"/>
</dbReference>
<evidence type="ECO:0000313" key="2">
    <source>
        <dbReference type="EMBL" id="TGV03648.1"/>
    </source>
</evidence>
<dbReference type="Pfam" id="PF01048">
    <property type="entry name" value="PNP_UDP_1"/>
    <property type="match status" value="1"/>
</dbReference>
<feature type="domain" description="Nucleoside phosphorylase" evidence="1">
    <location>
        <begin position="157"/>
        <end position="378"/>
    </location>
</feature>
<comment type="caution">
    <text evidence="2">The sequence shown here is derived from an EMBL/GenBank/DDBJ whole genome shotgun (WGS) entry which is preliminary data.</text>
</comment>
<reference evidence="2 3" key="1">
    <citation type="submission" date="2019-04" db="EMBL/GenBank/DDBJ databases">
        <authorList>
            <person name="Liu A."/>
        </authorList>
    </citation>
    <scope>NUCLEOTIDE SEQUENCE [LARGE SCALE GENOMIC DNA]</scope>
    <source>
        <strain evidence="2 3">RZ03</strain>
    </source>
</reference>
<gene>
    <name evidence="2" type="ORF">EM932_06380</name>
</gene>
<dbReference type="Gene3D" id="3.40.50.1580">
    <property type="entry name" value="Nucleoside phosphorylase domain"/>
    <property type="match status" value="1"/>
</dbReference>
<dbReference type="GO" id="GO:0008782">
    <property type="term" value="F:adenosylhomocysteine nucleosidase activity"/>
    <property type="evidence" value="ECO:0007669"/>
    <property type="project" value="TreeGrafter"/>
</dbReference>
<evidence type="ECO:0000259" key="1">
    <source>
        <dbReference type="Pfam" id="PF01048"/>
    </source>
</evidence>
<dbReference type="OrthoDB" id="2988699at2"/>
<dbReference type="GO" id="GO:0005829">
    <property type="term" value="C:cytosol"/>
    <property type="evidence" value="ECO:0007669"/>
    <property type="project" value="TreeGrafter"/>
</dbReference>
<dbReference type="RefSeq" id="WP_135876342.1">
    <property type="nucleotide sequence ID" value="NZ_SRSO01000006.1"/>
</dbReference>
<protein>
    <recommendedName>
        <fullName evidence="1">Nucleoside phosphorylase domain-containing protein</fullName>
    </recommendedName>
</protein>
<evidence type="ECO:0000313" key="3">
    <source>
        <dbReference type="Proteomes" id="UP000307602"/>
    </source>
</evidence>
<dbReference type="AlphaFoldDB" id="A0A4S1E151"/>
<proteinExistence type="predicted"/>
<dbReference type="GO" id="GO:0019284">
    <property type="term" value="P:L-methionine salvage from S-adenosylmethionine"/>
    <property type="evidence" value="ECO:0007669"/>
    <property type="project" value="TreeGrafter"/>
</dbReference>
<keyword evidence="3" id="KW-1185">Reference proteome</keyword>
<sequence>MTTEEIVLFVFDEEAHFQANLELLGRSSFKKIERIDSEESFTRKLNQLREEELVFVVVHIFYTEKIKGIKKFLAEKIKKKHPLIDPLYISDGSGGIIKKEMIESDIDEVFRVKQYYQIVDELEQENFNVYTKKEIISSIVNSDNTKVCNAKYPQIDYVIITALEEDEMEKVLPMIKREGKVDNDKHLIEYGHFKNSPTKKVAYASQQETGMMDAAILATEMIVTFKPKFVIMTGVLGGKPDDTKIGDIIVSKKVFTIDKGKIDDDEFEKELENVNTNNAYVTSFIREQKNIKRFIEDENQTRKTPVNIHFEPIACVRSVINKEGYFVENISTVDRKAIGLEMESYGIARACEIVNNGQSIPIIVKSVMDNTQEKTDDAKTYAAWTSAKFIEYVIINDLL</sequence>
<dbReference type="GO" id="GO:0008930">
    <property type="term" value="F:methylthioadenosine nucleosidase activity"/>
    <property type="evidence" value="ECO:0007669"/>
    <property type="project" value="TreeGrafter"/>
</dbReference>
<dbReference type="InterPro" id="IPR035994">
    <property type="entry name" value="Nucleoside_phosphorylase_sf"/>
</dbReference>